<dbReference type="SMART" id="SM00448">
    <property type="entry name" value="REC"/>
    <property type="match status" value="1"/>
</dbReference>
<keyword evidence="6" id="KW-1185">Reference proteome</keyword>
<dbReference type="EMBL" id="CP132507">
    <property type="protein sequence ID" value="WNO05286.1"/>
    <property type="molecule type" value="Genomic_DNA"/>
</dbReference>
<dbReference type="InterPro" id="IPR011006">
    <property type="entry name" value="CheY-like_superfamily"/>
</dbReference>
<feature type="coiled-coil region" evidence="3">
    <location>
        <begin position="133"/>
        <end position="160"/>
    </location>
</feature>
<sequence>MAAIILCVDDDKTVLTALRTLLSNTIGADCRVEIAESGQEALEIVDDYAAEGRVVDVVISDFIMPQMRGDELLVRLHERNPGMVKILLTGQSDFSGVKRVINEANLYRFIEKPFKNADLVLTAKTAMESRVTEAALRVEIAALKARIAELEVQLPRSDQQA</sequence>
<dbReference type="InterPro" id="IPR001789">
    <property type="entry name" value="Sig_transdc_resp-reg_receiver"/>
</dbReference>
<name>A0ABZ0B077_9BURK</name>
<feature type="modified residue" description="4-aspartylphosphate" evidence="2">
    <location>
        <position position="61"/>
    </location>
</feature>
<keyword evidence="3" id="KW-0175">Coiled coil</keyword>
<accession>A0ABZ0B077</accession>
<protein>
    <submittedName>
        <fullName evidence="5">Response regulator</fullName>
    </submittedName>
</protein>
<gene>
    <name evidence="5" type="ORF">RAN89_02355</name>
</gene>
<feature type="domain" description="Response regulatory" evidence="4">
    <location>
        <begin position="4"/>
        <end position="127"/>
    </location>
</feature>
<proteinExistence type="predicted"/>
<dbReference type="SUPFAM" id="SSF52172">
    <property type="entry name" value="CheY-like"/>
    <property type="match status" value="1"/>
</dbReference>
<dbReference type="InterPro" id="IPR050595">
    <property type="entry name" value="Bact_response_regulator"/>
</dbReference>
<dbReference type="PANTHER" id="PTHR44591">
    <property type="entry name" value="STRESS RESPONSE REGULATOR PROTEIN 1"/>
    <property type="match status" value="1"/>
</dbReference>
<dbReference type="PANTHER" id="PTHR44591:SF19">
    <property type="entry name" value="TWO-COMPONENT RESPONSE REGULATOR-RELATED"/>
    <property type="match status" value="1"/>
</dbReference>
<dbReference type="Proteomes" id="UP001302257">
    <property type="component" value="Chromosome"/>
</dbReference>
<dbReference type="Gene3D" id="3.40.50.2300">
    <property type="match status" value="1"/>
</dbReference>
<keyword evidence="1 2" id="KW-0597">Phosphoprotein</keyword>
<evidence type="ECO:0000259" key="4">
    <source>
        <dbReference type="PROSITE" id="PS50110"/>
    </source>
</evidence>
<evidence type="ECO:0000256" key="1">
    <source>
        <dbReference type="ARBA" id="ARBA00022553"/>
    </source>
</evidence>
<evidence type="ECO:0000313" key="5">
    <source>
        <dbReference type="EMBL" id="WNO05286.1"/>
    </source>
</evidence>
<evidence type="ECO:0000313" key="6">
    <source>
        <dbReference type="Proteomes" id="UP001302257"/>
    </source>
</evidence>
<reference evidence="5 6" key="1">
    <citation type="submission" date="2023-08" db="EMBL/GenBank/DDBJ databases">
        <title>Rhodoferax potami sp. nov. and Rhodoferax mekongensis sp. nov., isolated from the Mekong River in Thailand.</title>
        <authorList>
            <person name="Kitikhun S."/>
            <person name="Charoenyingcharoen P."/>
            <person name="Siriarchawattana P."/>
            <person name="Likhitrattanapisal S."/>
            <person name="Nilsakha T."/>
            <person name="Chanpet A."/>
            <person name="Rattanawaree P."/>
            <person name="Ingsriswang S."/>
        </authorList>
    </citation>
    <scope>NUCLEOTIDE SEQUENCE [LARGE SCALE GENOMIC DNA]</scope>
    <source>
        <strain evidence="5 6">TBRC 17307</strain>
    </source>
</reference>
<organism evidence="5 6">
    <name type="scientific">Rhodoferax mekongensis</name>
    <dbReference type="NCBI Taxonomy" id="3068341"/>
    <lineage>
        <taxon>Bacteria</taxon>
        <taxon>Pseudomonadati</taxon>
        <taxon>Pseudomonadota</taxon>
        <taxon>Betaproteobacteria</taxon>
        <taxon>Burkholderiales</taxon>
        <taxon>Comamonadaceae</taxon>
        <taxon>Rhodoferax</taxon>
    </lineage>
</organism>
<dbReference type="RefSeq" id="WP_313868068.1">
    <property type="nucleotide sequence ID" value="NZ_CP132507.1"/>
</dbReference>
<evidence type="ECO:0000256" key="2">
    <source>
        <dbReference type="PROSITE-ProRule" id="PRU00169"/>
    </source>
</evidence>
<dbReference type="PROSITE" id="PS50110">
    <property type="entry name" value="RESPONSE_REGULATORY"/>
    <property type="match status" value="1"/>
</dbReference>
<evidence type="ECO:0000256" key="3">
    <source>
        <dbReference type="SAM" id="Coils"/>
    </source>
</evidence>
<dbReference type="Pfam" id="PF00072">
    <property type="entry name" value="Response_reg"/>
    <property type="match status" value="1"/>
</dbReference>